<evidence type="ECO:0000256" key="2">
    <source>
        <dbReference type="ARBA" id="ARBA00022448"/>
    </source>
</evidence>
<evidence type="ECO:0000259" key="7">
    <source>
        <dbReference type="PROSITE" id="PS51352"/>
    </source>
</evidence>
<dbReference type="GO" id="GO:0015035">
    <property type="term" value="F:protein-disulfide reductase activity"/>
    <property type="evidence" value="ECO:0007669"/>
    <property type="project" value="UniProtKB-UniRule"/>
</dbReference>
<dbReference type="RefSeq" id="WP_107202516.1">
    <property type="nucleotide sequence ID" value="NZ_CP015960.1"/>
</dbReference>
<dbReference type="InterPro" id="IPR017937">
    <property type="entry name" value="Thioredoxin_CS"/>
</dbReference>
<dbReference type="InterPro" id="IPR013766">
    <property type="entry name" value="Thioredoxin_domain"/>
</dbReference>
<dbReference type="PRINTS" id="PR00421">
    <property type="entry name" value="THIOREDOXIN"/>
</dbReference>
<dbReference type="PROSITE" id="PS00194">
    <property type="entry name" value="THIOREDOXIN_1"/>
    <property type="match status" value="1"/>
</dbReference>
<accession>A0A9Q6S9P0</accession>
<dbReference type="Pfam" id="PF00085">
    <property type="entry name" value="Thioredoxin"/>
    <property type="match status" value="1"/>
</dbReference>
<dbReference type="AlphaFoldDB" id="A0A9Q6S9P0"/>
<comment type="similarity">
    <text evidence="1">Belongs to the thioredoxin family.</text>
</comment>
<keyword evidence="4" id="KW-1015">Disulfide bond</keyword>
<dbReference type="Gene3D" id="3.40.30.10">
    <property type="entry name" value="Glutaredoxin"/>
    <property type="match status" value="1"/>
</dbReference>
<evidence type="ECO:0000313" key="8">
    <source>
        <dbReference type="EMBL" id="QLB67557.1"/>
    </source>
</evidence>
<evidence type="ECO:0000256" key="4">
    <source>
        <dbReference type="ARBA" id="ARBA00023157"/>
    </source>
</evidence>
<evidence type="ECO:0000313" key="9">
    <source>
        <dbReference type="Proteomes" id="UP000509548"/>
    </source>
</evidence>
<evidence type="ECO:0000256" key="6">
    <source>
        <dbReference type="NCBIfam" id="TIGR01068"/>
    </source>
</evidence>
<keyword evidence="3" id="KW-0249">Electron transport</keyword>
<reference evidence="8 9" key="1">
    <citation type="journal article" date="2014" name="Genome Announc.">
        <title>Draft Genome Sequence of the Haloacid-Degrading Burkholderia caribensis Strain MBA4.</title>
        <authorList>
            <person name="Pan Y."/>
            <person name="Kong K.F."/>
            <person name="Tsang J.S."/>
        </authorList>
    </citation>
    <scope>NUCLEOTIDE SEQUENCE [LARGE SCALE GENOMIC DNA]</scope>
    <source>
        <strain evidence="8 9">852011</strain>
    </source>
</reference>
<dbReference type="FunFam" id="3.40.30.10:FF:000001">
    <property type="entry name" value="Thioredoxin"/>
    <property type="match status" value="1"/>
</dbReference>
<keyword evidence="2" id="KW-0813">Transport</keyword>
<organism evidence="8 9">
    <name type="scientific">Paraburkholderia caribensis</name>
    <dbReference type="NCBI Taxonomy" id="75105"/>
    <lineage>
        <taxon>Bacteria</taxon>
        <taxon>Pseudomonadati</taxon>
        <taxon>Pseudomonadota</taxon>
        <taxon>Betaproteobacteria</taxon>
        <taxon>Burkholderiales</taxon>
        <taxon>Burkholderiaceae</taxon>
        <taxon>Paraburkholderia</taxon>
    </lineage>
</organism>
<gene>
    <name evidence="8" type="ORF">A9O66_34665</name>
</gene>
<keyword evidence="5" id="KW-0676">Redox-active center</keyword>
<dbReference type="NCBIfam" id="TIGR01068">
    <property type="entry name" value="thioredoxin"/>
    <property type="match status" value="1"/>
</dbReference>
<evidence type="ECO:0000256" key="1">
    <source>
        <dbReference type="ARBA" id="ARBA00008987"/>
    </source>
</evidence>
<feature type="domain" description="Thioredoxin" evidence="7">
    <location>
        <begin position="1"/>
        <end position="108"/>
    </location>
</feature>
<protein>
    <recommendedName>
        <fullName evidence="6">Thioredoxin</fullName>
    </recommendedName>
</protein>
<dbReference type="PROSITE" id="PS51352">
    <property type="entry name" value="THIOREDOXIN_2"/>
    <property type="match status" value="1"/>
</dbReference>
<dbReference type="EMBL" id="CP015960">
    <property type="protein sequence ID" value="QLB67557.1"/>
    <property type="molecule type" value="Genomic_DNA"/>
</dbReference>
<geneLocation type="plasmid" evidence="9"/>
<evidence type="ECO:0000256" key="3">
    <source>
        <dbReference type="ARBA" id="ARBA00022982"/>
    </source>
</evidence>
<dbReference type="GO" id="GO:0005829">
    <property type="term" value="C:cytosol"/>
    <property type="evidence" value="ECO:0007669"/>
    <property type="project" value="TreeGrafter"/>
</dbReference>
<dbReference type="Proteomes" id="UP000509548">
    <property type="component" value="Plasmid unnamed"/>
</dbReference>
<sequence length="408" mass="44817">MSNLKSVTEVSFEEDIISNKLPVLLDFWAEWCGPCKSLMPTLEKVSREYAGKVDFMKVNVDENASVQNKFSVRGIPTLILFKEGREVARSVGPKSATQLARFVDAQLGIESNISAQTPTTFSAFGGNVSFKEAVLANLRAHISAKAEKPQEAMWDDPLIGPLQVAVGEADMEKCVTKLGIPDEVAVTAEMLSTYRGTHLEAAGFVAKWLDSVPVGANLQPVSSSLVVRVLKEKTLEDYIAGDPALQSLRDRLVYLHLANVQGKAPTEAEWRAAREACDEQGSATSRWRRRAIGTVLSSIACRPDSDSHAVANFVFRVASLRRNELQHLNSWSAEDESTMATLANQIGAAAKQAGEKPPYGEQMLERIAEIEPQIISRFRSFYFAGEEATRTYGKLVGEMMVELTSESR</sequence>
<name>A0A9Q6S9P0_9BURK</name>
<dbReference type="PANTHER" id="PTHR45663:SF11">
    <property type="entry name" value="GEO12009P1"/>
    <property type="match status" value="1"/>
</dbReference>
<dbReference type="InterPro" id="IPR036249">
    <property type="entry name" value="Thioredoxin-like_sf"/>
</dbReference>
<dbReference type="InterPro" id="IPR005746">
    <property type="entry name" value="Thioredoxin"/>
</dbReference>
<dbReference type="CDD" id="cd02947">
    <property type="entry name" value="TRX_family"/>
    <property type="match status" value="1"/>
</dbReference>
<dbReference type="SUPFAM" id="SSF52833">
    <property type="entry name" value="Thioredoxin-like"/>
    <property type="match status" value="1"/>
</dbReference>
<dbReference type="GO" id="GO:0045454">
    <property type="term" value="P:cell redox homeostasis"/>
    <property type="evidence" value="ECO:0007669"/>
    <property type="project" value="TreeGrafter"/>
</dbReference>
<evidence type="ECO:0000256" key="5">
    <source>
        <dbReference type="ARBA" id="ARBA00023284"/>
    </source>
</evidence>
<dbReference type="PANTHER" id="PTHR45663">
    <property type="entry name" value="GEO12009P1"/>
    <property type="match status" value="1"/>
</dbReference>
<proteinExistence type="inferred from homology"/>
<keyword evidence="8" id="KW-0614">Plasmid</keyword>